<evidence type="ECO:0000256" key="2">
    <source>
        <dbReference type="SAM" id="MobiDB-lite"/>
    </source>
</evidence>
<name>A0A8D8THC0_9HEMI</name>
<reference evidence="3" key="1">
    <citation type="submission" date="2021-05" db="EMBL/GenBank/DDBJ databases">
        <authorList>
            <person name="Alioto T."/>
            <person name="Alioto T."/>
            <person name="Gomez Garrido J."/>
        </authorList>
    </citation>
    <scope>NUCLEOTIDE SEQUENCE</scope>
</reference>
<keyword evidence="1" id="KW-0175">Coiled coil</keyword>
<evidence type="ECO:0000313" key="3">
    <source>
        <dbReference type="EMBL" id="CAG6686130.1"/>
    </source>
</evidence>
<feature type="coiled-coil region" evidence="1">
    <location>
        <begin position="143"/>
        <end position="177"/>
    </location>
</feature>
<dbReference type="CDD" id="cd00229">
    <property type="entry name" value="SGNH_hydrolase"/>
    <property type="match status" value="1"/>
</dbReference>
<dbReference type="InterPro" id="IPR036514">
    <property type="entry name" value="SGNH_hydro_sf"/>
</dbReference>
<feature type="region of interest" description="Disordered" evidence="2">
    <location>
        <begin position="69"/>
        <end position="136"/>
    </location>
</feature>
<dbReference type="SUPFAM" id="SSF52266">
    <property type="entry name" value="SGNH hydrolase"/>
    <property type="match status" value="1"/>
</dbReference>
<evidence type="ECO:0000256" key="1">
    <source>
        <dbReference type="SAM" id="Coils"/>
    </source>
</evidence>
<evidence type="ECO:0008006" key="4">
    <source>
        <dbReference type="Google" id="ProtNLM"/>
    </source>
</evidence>
<feature type="region of interest" description="Disordered" evidence="2">
    <location>
        <begin position="381"/>
        <end position="488"/>
    </location>
</feature>
<dbReference type="AlphaFoldDB" id="A0A8D8THC0"/>
<feature type="compositionally biased region" description="Basic and acidic residues" evidence="2">
    <location>
        <begin position="69"/>
        <end position="79"/>
    </location>
</feature>
<dbReference type="Gene3D" id="3.40.50.1110">
    <property type="entry name" value="SGNH hydrolase"/>
    <property type="match status" value="1"/>
</dbReference>
<proteinExistence type="predicted"/>
<accession>A0A8D8THC0</accession>
<feature type="compositionally biased region" description="Low complexity" evidence="2">
    <location>
        <begin position="123"/>
        <end position="134"/>
    </location>
</feature>
<feature type="compositionally biased region" description="Polar residues" evidence="2">
    <location>
        <begin position="384"/>
        <end position="397"/>
    </location>
</feature>
<sequence>MDNFEIDTVNGKYRLKFDGYTYGYSNLIGKIGSRWNCVNKPCRAFVNINRSKDKITGGDYIHTHVKEFSDPSVSPKEKNSPSSVKKTPSTGGNMSGLTNESRFDTTLQTPPPNLVPPSNSEQTPYTTPGTPTNTQAASLLEQRNVAIDTIAAKEREKEKLEADLVECKILIANLTESIKTIEAAWDADKAELEILRKQVPGLQLSCSNNGASSSRENRTKLSIVGDSHVHNLEPVLCKIFPSSYDIKCYAKSGAGVEDICTLPVRQHGPQDIVVLFVGTNDVCKKSVAGLESSYLKLIDKFKGCKLVAILIPPRRNSAEFNTHIYSLNVKISNFLKKKGVSFVNPSIIIRSKHYNRDNLHLNKTGKTSLCQMIKSHVVEGKEFNTLTKPTDTNSNSHTRSDRANKSNTSTRNIGNKKTRTKHGTNTQGTGQLNYAGNANTQRPNTSKYSRYSGHNDRYPSDNIPNRDGSKWRKRGGKDKGKQVGRNSDPNFNTRVVYNTAYCDPGYYAPPPPAPPLDHYDYELLSPYPYHYDYDHYYDPYVHYYDPYPYQSMTRSGGRGIVPRNTSGFF</sequence>
<feature type="compositionally biased region" description="Polar residues" evidence="2">
    <location>
        <begin position="80"/>
        <end position="108"/>
    </location>
</feature>
<dbReference type="EMBL" id="HBUF01275021">
    <property type="protein sequence ID" value="CAG6686130.1"/>
    <property type="molecule type" value="Transcribed_RNA"/>
</dbReference>
<feature type="compositionally biased region" description="Polar residues" evidence="2">
    <location>
        <begin position="423"/>
        <end position="449"/>
    </location>
</feature>
<organism evidence="3">
    <name type="scientific">Cacopsylla melanoneura</name>
    <dbReference type="NCBI Taxonomy" id="428564"/>
    <lineage>
        <taxon>Eukaryota</taxon>
        <taxon>Metazoa</taxon>
        <taxon>Ecdysozoa</taxon>
        <taxon>Arthropoda</taxon>
        <taxon>Hexapoda</taxon>
        <taxon>Insecta</taxon>
        <taxon>Pterygota</taxon>
        <taxon>Neoptera</taxon>
        <taxon>Paraneoptera</taxon>
        <taxon>Hemiptera</taxon>
        <taxon>Sternorrhyncha</taxon>
        <taxon>Psylloidea</taxon>
        <taxon>Psyllidae</taxon>
        <taxon>Psyllinae</taxon>
        <taxon>Cacopsylla</taxon>
    </lineage>
</organism>
<protein>
    <recommendedName>
        <fullName evidence="4">FLYWCH-type domain-containing protein</fullName>
    </recommendedName>
</protein>